<gene>
    <name evidence="1" type="ORF">P775_20360</name>
</gene>
<accession>A0A2G8R9R1</accession>
<dbReference type="EMBL" id="AWWI01000126">
    <property type="protein sequence ID" value="PIL18305.1"/>
    <property type="molecule type" value="Genomic_DNA"/>
</dbReference>
<reference evidence="1 2" key="1">
    <citation type="submission" date="2013-09" db="EMBL/GenBank/DDBJ databases">
        <title>Genome sequencing of Phaeobacter antarcticus sp. nov. SM1211.</title>
        <authorList>
            <person name="Zhang X.-Y."/>
            <person name="Liu C."/>
            <person name="Chen X.-L."/>
            <person name="Xie B.-B."/>
            <person name="Qin Q.-L."/>
            <person name="Rong J.-C."/>
            <person name="Zhang Y.-Z."/>
        </authorList>
    </citation>
    <scope>NUCLEOTIDE SEQUENCE [LARGE SCALE GENOMIC DNA]</scope>
    <source>
        <strain evidence="1 2">SM1211</strain>
    </source>
</reference>
<dbReference type="Proteomes" id="UP000231259">
    <property type="component" value="Unassembled WGS sequence"/>
</dbReference>
<protein>
    <submittedName>
        <fullName evidence="1">Uncharacterized protein</fullName>
    </submittedName>
</protein>
<keyword evidence="2" id="KW-1185">Reference proteome</keyword>
<name>A0A2G8R9R1_9RHOB</name>
<comment type="caution">
    <text evidence="1">The sequence shown here is derived from an EMBL/GenBank/DDBJ whole genome shotgun (WGS) entry which is preliminary data.</text>
</comment>
<proteinExistence type="predicted"/>
<organism evidence="1 2">
    <name type="scientific">Puniceibacterium antarcticum</name>
    <dbReference type="NCBI Taxonomy" id="1206336"/>
    <lineage>
        <taxon>Bacteria</taxon>
        <taxon>Pseudomonadati</taxon>
        <taxon>Pseudomonadota</taxon>
        <taxon>Alphaproteobacteria</taxon>
        <taxon>Rhodobacterales</taxon>
        <taxon>Paracoccaceae</taxon>
        <taxon>Puniceibacterium</taxon>
    </lineage>
</organism>
<sequence length="32" mass="3677">MRIPFSALYFHAACHDDIGKILSRQGWSVNDK</sequence>
<evidence type="ECO:0000313" key="1">
    <source>
        <dbReference type="EMBL" id="PIL18305.1"/>
    </source>
</evidence>
<dbReference type="AlphaFoldDB" id="A0A2G8R9R1"/>
<evidence type="ECO:0000313" key="2">
    <source>
        <dbReference type="Proteomes" id="UP000231259"/>
    </source>
</evidence>